<proteinExistence type="predicted"/>
<protein>
    <submittedName>
        <fullName evidence="1">Uncharacterized protein</fullName>
    </submittedName>
</protein>
<dbReference type="EMBL" id="MU267612">
    <property type="protein sequence ID" value="KAH7914541.1"/>
    <property type="molecule type" value="Genomic_DNA"/>
</dbReference>
<organism evidence="1 2">
    <name type="scientific">Hygrophoropsis aurantiaca</name>
    <dbReference type="NCBI Taxonomy" id="72124"/>
    <lineage>
        <taxon>Eukaryota</taxon>
        <taxon>Fungi</taxon>
        <taxon>Dikarya</taxon>
        <taxon>Basidiomycota</taxon>
        <taxon>Agaricomycotina</taxon>
        <taxon>Agaricomycetes</taxon>
        <taxon>Agaricomycetidae</taxon>
        <taxon>Boletales</taxon>
        <taxon>Coniophorineae</taxon>
        <taxon>Hygrophoropsidaceae</taxon>
        <taxon>Hygrophoropsis</taxon>
    </lineage>
</organism>
<comment type="caution">
    <text evidence="1">The sequence shown here is derived from an EMBL/GenBank/DDBJ whole genome shotgun (WGS) entry which is preliminary data.</text>
</comment>
<dbReference type="Proteomes" id="UP000790377">
    <property type="component" value="Unassembled WGS sequence"/>
</dbReference>
<reference evidence="1" key="1">
    <citation type="journal article" date="2021" name="New Phytol.">
        <title>Evolutionary innovations through gain and loss of genes in the ectomycorrhizal Boletales.</title>
        <authorList>
            <person name="Wu G."/>
            <person name="Miyauchi S."/>
            <person name="Morin E."/>
            <person name="Kuo A."/>
            <person name="Drula E."/>
            <person name="Varga T."/>
            <person name="Kohler A."/>
            <person name="Feng B."/>
            <person name="Cao Y."/>
            <person name="Lipzen A."/>
            <person name="Daum C."/>
            <person name="Hundley H."/>
            <person name="Pangilinan J."/>
            <person name="Johnson J."/>
            <person name="Barry K."/>
            <person name="LaButti K."/>
            <person name="Ng V."/>
            <person name="Ahrendt S."/>
            <person name="Min B."/>
            <person name="Choi I.G."/>
            <person name="Park H."/>
            <person name="Plett J.M."/>
            <person name="Magnuson J."/>
            <person name="Spatafora J.W."/>
            <person name="Nagy L.G."/>
            <person name="Henrissat B."/>
            <person name="Grigoriev I.V."/>
            <person name="Yang Z.L."/>
            <person name="Xu J."/>
            <person name="Martin F.M."/>
        </authorList>
    </citation>
    <scope>NUCLEOTIDE SEQUENCE</scope>
    <source>
        <strain evidence="1">ATCC 28755</strain>
    </source>
</reference>
<keyword evidence="2" id="KW-1185">Reference proteome</keyword>
<sequence>MACMNSMKETNVVFSVDPQFPLTTIWDTGSLSAHGSNIKRGKKSGKPQKPNNQSPVSIRQSSRKRNHPAPPSRSPSPGTDENSSAPSPEGSKSYVMPDFCIFRQLEGASIRHVPVLVEIKRRSFALDRILHASLHQLLYQVKSAFDTHPHQKEVVMLFVIGTQWKATKFTRMVIEKATYPHDDAEFKPDGEKVWNKLELKLSKQPWKSIFNPSDTDLDEDFKTTYTKAIKKTA</sequence>
<evidence type="ECO:0000313" key="2">
    <source>
        <dbReference type="Proteomes" id="UP000790377"/>
    </source>
</evidence>
<accession>A0ACB8ALW9</accession>
<gene>
    <name evidence="1" type="ORF">BJ138DRAFT_1110472</name>
</gene>
<name>A0ACB8ALW9_9AGAM</name>
<evidence type="ECO:0000313" key="1">
    <source>
        <dbReference type="EMBL" id="KAH7914541.1"/>
    </source>
</evidence>